<gene>
    <name evidence="1" type="ORF">HA332_08870</name>
</gene>
<dbReference type="AlphaFoldDB" id="A0A832WW78"/>
<protein>
    <submittedName>
        <fullName evidence="1">Uncharacterized protein</fullName>
    </submittedName>
</protein>
<evidence type="ECO:0000313" key="2">
    <source>
        <dbReference type="Proteomes" id="UP000646844"/>
    </source>
</evidence>
<organism evidence="1 2">
    <name type="scientific">Sulfurisphaera tokodaii</name>
    <dbReference type="NCBI Taxonomy" id="111955"/>
    <lineage>
        <taxon>Archaea</taxon>
        <taxon>Thermoproteota</taxon>
        <taxon>Thermoprotei</taxon>
        <taxon>Sulfolobales</taxon>
        <taxon>Sulfolobaceae</taxon>
        <taxon>Sulfurisphaera</taxon>
    </lineage>
</organism>
<proteinExistence type="predicted"/>
<dbReference type="RefSeq" id="WP_010978762.1">
    <property type="nucleotide sequence ID" value="NZ_BAABQO010000028.1"/>
</dbReference>
<evidence type="ECO:0000313" key="1">
    <source>
        <dbReference type="EMBL" id="HII74466.1"/>
    </source>
</evidence>
<dbReference type="OMA" id="FQRIYLT"/>
<dbReference type="GeneID" id="1458729"/>
<reference evidence="1" key="1">
    <citation type="journal article" date="2020" name="bioRxiv">
        <title>A rank-normalized archaeal taxonomy based on genome phylogeny resolves widespread incomplete and uneven classifications.</title>
        <authorList>
            <person name="Rinke C."/>
            <person name="Chuvochina M."/>
            <person name="Mussig A.J."/>
            <person name="Chaumeil P.-A."/>
            <person name="Waite D.W."/>
            <person name="Whitman W.B."/>
            <person name="Parks D.H."/>
            <person name="Hugenholtz P."/>
        </authorList>
    </citation>
    <scope>NUCLEOTIDE SEQUENCE</scope>
    <source>
        <strain evidence="1">UBA8838</strain>
    </source>
</reference>
<dbReference type="EMBL" id="DUJO01000042">
    <property type="protein sequence ID" value="HII74466.1"/>
    <property type="molecule type" value="Genomic_DNA"/>
</dbReference>
<sequence>MLYDLRRIDHKFVELLLEEYFSDNNNVVNDFYIVKIAEDNERKVYRFKVWLFRPTDTRVDGFTGYVYFYKNKVVIKLPVVKEIKLENEFLERIINLFEQIYLRLGRQEIL</sequence>
<comment type="caution">
    <text evidence="1">The sequence shown here is derived from an EMBL/GenBank/DDBJ whole genome shotgun (WGS) entry which is preliminary data.</text>
</comment>
<dbReference type="Proteomes" id="UP000646844">
    <property type="component" value="Unassembled WGS sequence"/>
</dbReference>
<name>A0A832WW78_9CREN</name>
<accession>A0A832WW78</accession>